<dbReference type="SUPFAM" id="SSF54695">
    <property type="entry name" value="POZ domain"/>
    <property type="match status" value="1"/>
</dbReference>
<comment type="pathway">
    <text evidence="1">Protein modification; protein ubiquitination.</text>
</comment>
<dbReference type="InterPro" id="IPR016897">
    <property type="entry name" value="SKP1"/>
</dbReference>
<dbReference type="PANTHER" id="PTHR11165">
    <property type="entry name" value="SKP1"/>
    <property type="match status" value="1"/>
</dbReference>
<dbReference type="Proteomes" id="UP001472677">
    <property type="component" value="Unassembled WGS sequence"/>
</dbReference>
<dbReference type="InterPro" id="IPR001232">
    <property type="entry name" value="SKP1-like"/>
</dbReference>
<dbReference type="SMART" id="SM00512">
    <property type="entry name" value="Skp1"/>
    <property type="match status" value="1"/>
</dbReference>
<proteinExistence type="inferred from homology"/>
<dbReference type="Gene3D" id="3.30.710.10">
    <property type="entry name" value="Potassium Channel Kv1.1, Chain A"/>
    <property type="match status" value="1"/>
</dbReference>
<dbReference type="InterPro" id="IPR016073">
    <property type="entry name" value="Skp1_comp_POZ"/>
</dbReference>
<evidence type="ECO:0000256" key="2">
    <source>
        <dbReference type="ARBA" id="ARBA00009993"/>
    </source>
</evidence>
<keyword evidence="7" id="KW-1185">Reference proteome</keyword>
<dbReference type="Pfam" id="PF03931">
    <property type="entry name" value="Skp1_POZ"/>
    <property type="match status" value="1"/>
</dbReference>
<sequence length="128" mass="14542">MASISKKIVLKSCDGKVFEVEETVAVQSKMIKNMIEDDCVNEKIPLPDITGEILSEIIEYCKMHVDGESNFNDKLKAWDADFITSVDLNTLYYLIVDSFSIFFLIFFNGSAIAIVNNKKKLNCRLLTF</sequence>
<name>A0ABR2EVH5_9ROSI</name>
<evidence type="ECO:0000313" key="7">
    <source>
        <dbReference type="Proteomes" id="UP001472677"/>
    </source>
</evidence>
<organism evidence="6 7">
    <name type="scientific">Hibiscus sabdariffa</name>
    <name type="common">roselle</name>
    <dbReference type="NCBI Taxonomy" id="183260"/>
    <lineage>
        <taxon>Eukaryota</taxon>
        <taxon>Viridiplantae</taxon>
        <taxon>Streptophyta</taxon>
        <taxon>Embryophyta</taxon>
        <taxon>Tracheophyta</taxon>
        <taxon>Spermatophyta</taxon>
        <taxon>Magnoliopsida</taxon>
        <taxon>eudicotyledons</taxon>
        <taxon>Gunneridae</taxon>
        <taxon>Pentapetalae</taxon>
        <taxon>rosids</taxon>
        <taxon>malvids</taxon>
        <taxon>Malvales</taxon>
        <taxon>Malvaceae</taxon>
        <taxon>Malvoideae</taxon>
        <taxon>Hibiscus</taxon>
    </lineage>
</organism>
<keyword evidence="4" id="KW-1133">Transmembrane helix</keyword>
<evidence type="ECO:0000256" key="3">
    <source>
        <dbReference type="ARBA" id="ARBA00022786"/>
    </source>
</evidence>
<comment type="caution">
    <text evidence="6">The sequence shown here is derived from an EMBL/GenBank/DDBJ whole genome shotgun (WGS) entry which is preliminary data.</text>
</comment>
<comment type="similarity">
    <text evidence="2">Belongs to the SKP1 family.</text>
</comment>
<evidence type="ECO:0000256" key="4">
    <source>
        <dbReference type="SAM" id="Phobius"/>
    </source>
</evidence>
<evidence type="ECO:0000256" key="1">
    <source>
        <dbReference type="ARBA" id="ARBA00004906"/>
    </source>
</evidence>
<evidence type="ECO:0000259" key="5">
    <source>
        <dbReference type="Pfam" id="PF03931"/>
    </source>
</evidence>
<feature type="domain" description="SKP1 component POZ" evidence="5">
    <location>
        <begin position="6"/>
        <end position="65"/>
    </location>
</feature>
<dbReference type="InterPro" id="IPR011333">
    <property type="entry name" value="SKP1/BTB/POZ_sf"/>
</dbReference>
<keyword evidence="4" id="KW-0472">Membrane</keyword>
<reference evidence="6 7" key="1">
    <citation type="journal article" date="2024" name="G3 (Bethesda)">
        <title>Genome assembly of Hibiscus sabdariffa L. provides insights into metabolisms of medicinal natural products.</title>
        <authorList>
            <person name="Kim T."/>
        </authorList>
    </citation>
    <scope>NUCLEOTIDE SEQUENCE [LARGE SCALE GENOMIC DNA]</scope>
    <source>
        <strain evidence="6">TK-2024</strain>
        <tissue evidence="6">Old leaves</tissue>
    </source>
</reference>
<keyword evidence="4" id="KW-0812">Transmembrane</keyword>
<dbReference type="EMBL" id="JBBPBM010000010">
    <property type="protein sequence ID" value="KAK8566039.1"/>
    <property type="molecule type" value="Genomic_DNA"/>
</dbReference>
<keyword evidence="3" id="KW-0833">Ubl conjugation pathway</keyword>
<protein>
    <recommendedName>
        <fullName evidence="5">SKP1 component POZ domain-containing protein</fullName>
    </recommendedName>
</protein>
<gene>
    <name evidence="6" type="ORF">V6N12_059581</name>
</gene>
<evidence type="ECO:0000313" key="6">
    <source>
        <dbReference type="EMBL" id="KAK8566039.1"/>
    </source>
</evidence>
<feature type="transmembrane region" description="Helical" evidence="4">
    <location>
        <begin position="91"/>
        <end position="115"/>
    </location>
</feature>
<accession>A0ABR2EVH5</accession>